<keyword evidence="4 7" id="KW-0812">Transmembrane</keyword>
<dbReference type="EMBL" id="BSDY01000001">
    <property type="protein sequence ID" value="GLI54804.1"/>
    <property type="molecule type" value="Genomic_DNA"/>
</dbReference>
<evidence type="ECO:0000256" key="4">
    <source>
        <dbReference type="ARBA" id="ARBA00022692"/>
    </source>
</evidence>
<evidence type="ECO:0000256" key="5">
    <source>
        <dbReference type="ARBA" id="ARBA00022989"/>
    </source>
</evidence>
<comment type="similarity">
    <text evidence="2">Belongs to the CPA3 antiporters (TC 2.A.63) subunit B family.</text>
</comment>
<gene>
    <name evidence="9" type="ORF">PM10SUCC1_03190</name>
</gene>
<evidence type="ECO:0000256" key="2">
    <source>
        <dbReference type="ARBA" id="ARBA00009425"/>
    </source>
</evidence>
<evidence type="ECO:0000256" key="6">
    <source>
        <dbReference type="ARBA" id="ARBA00023136"/>
    </source>
</evidence>
<comment type="subcellular location">
    <subcellularLocation>
        <location evidence="1">Cell membrane</location>
        <topology evidence="1">Multi-pass membrane protein</topology>
    </subcellularLocation>
</comment>
<dbReference type="PANTHER" id="PTHR33932">
    <property type="entry name" value="NA(+)/H(+) ANTIPORTER SUBUNIT B"/>
    <property type="match status" value="1"/>
</dbReference>
<dbReference type="Proteomes" id="UP001144471">
    <property type="component" value="Unassembled WGS sequence"/>
</dbReference>
<evidence type="ECO:0000256" key="3">
    <source>
        <dbReference type="ARBA" id="ARBA00022475"/>
    </source>
</evidence>
<evidence type="ECO:0000259" key="8">
    <source>
        <dbReference type="Pfam" id="PF04039"/>
    </source>
</evidence>
<accession>A0A9W6GGF8</accession>
<feature type="transmembrane region" description="Helical" evidence="7">
    <location>
        <begin position="166"/>
        <end position="185"/>
    </location>
</feature>
<keyword evidence="6 7" id="KW-0472">Membrane</keyword>
<dbReference type="PANTHER" id="PTHR33932:SF4">
    <property type="entry name" value="NA(+)_H(+) ANTIPORTER SUBUNIT B"/>
    <property type="match status" value="1"/>
</dbReference>
<feature type="transmembrane region" description="Helical" evidence="7">
    <location>
        <begin position="135"/>
        <end position="154"/>
    </location>
</feature>
<dbReference type="InterPro" id="IPR007182">
    <property type="entry name" value="MnhB"/>
</dbReference>
<evidence type="ECO:0000256" key="1">
    <source>
        <dbReference type="ARBA" id="ARBA00004651"/>
    </source>
</evidence>
<keyword evidence="3" id="KW-1003">Cell membrane</keyword>
<dbReference type="RefSeq" id="WP_281832831.1">
    <property type="nucleotide sequence ID" value="NZ_BSDY01000001.1"/>
</dbReference>
<reference evidence="9" key="1">
    <citation type="submission" date="2022-12" db="EMBL/GenBank/DDBJ databases">
        <title>Reference genome sequencing for broad-spectrum identification of bacterial and archaeal isolates by mass spectrometry.</title>
        <authorList>
            <person name="Sekiguchi Y."/>
            <person name="Tourlousse D.M."/>
        </authorList>
    </citation>
    <scope>NUCLEOTIDE SEQUENCE</scope>
    <source>
        <strain evidence="9">10succ1</strain>
    </source>
</reference>
<feature type="transmembrane region" description="Helical" evidence="7">
    <location>
        <begin position="70"/>
        <end position="89"/>
    </location>
</feature>
<comment type="caution">
    <text evidence="9">The sequence shown here is derived from an EMBL/GenBank/DDBJ whole genome shotgun (WGS) entry which is preliminary data.</text>
</comment>
<dbReference type="InterPro" id="IPR050622">
    <property type="entry name" value="CPA3_antiporter_subunitB"/>
</dbReference>
<evidence type="ECO:0000313" key="10">
    <source>
        <dbReference type="Proteomes" id="UP001144471"/>
    </source>
</evidence>
<feature type="domain" description="Na+/H+ antiporter MnhB subunit-related protein" evidence="8">
    <location>
        <begin position="111"/>
        <end position="214"/>
    </location>
</feature>
<name>A0A9W6GGF8_9FUSO</name>
<evidence type="ECO:0000313" key="9">
    <source>
        <dbReference type="EMBL" id="GLI54804.1"/>
    </source>
</evidence>
<keyword evidence="5 7" id="KW-1133">Transmembrane helix</keyword>
<feature type="transmembrane region" description="Helical" evidence="7">
    <location>
        <begin position="12"/>
        <end position="28"/>
    </location>
</feature>
<organism evidence="9 10">
    <name type="scientific">Propionigenium maris DSM 9537</name>
    <dbReference type="NCBI Taxonomy" id="1123000"/>
    <lineage>
        <taxon>Bacteria</taxon>
        <taxon>Fusobacteriati</taxon>
        <taxon>Fusobacteriota</taxon>
        <taxon>Fusobacteriia</taxon>
        <taxon>Fusobacteriales</taxon>
        <taxon>Fusobacteriaceae</taxon>
        <taxon>Propionigenium</taxon>
    </lineage>
</organism>
<dbReference type="GO" id="GO:0005886">
    <property type="term" value="C:plasma membrane"/>
    <property type="evidence" value="ECO:0007669"/>
    <property type="project" value="UniProtKB-SubCell"/>
</dbReference>
<protein>
    <recommendedName>
        <fullName evidence="8">Na+/H+ antiporter MnhB subunit-related protein domain-containing protein</fullName>
    </recommendedName>
</protein>
<dbReference type="AlphaFoldDB" id="A0A9W6GGF8"/>
<sequence length="230" mass="25994">MKFIVRYRKHIIGLLTLLMGGLCLALVMDRPTAVPVNEVMNYYMQYATEETTAVNVVTAIYLNYRVFDTVFEALLLLVAVTATLFIYPVKGGSKRVKRRSGEVLEPLRDLLVFILPFIMLFGIALILNGDRTPGGGFQGGAILVVIFVAGFLIEKSREMDLNIFTLIEKFAFISLTLIIAAFLYFNFKEMPLGIRRTYLILINTLIGVKVCAGLGIIFYRFSRLKNDREK</sequence>
<proteinExistence type="inferred from homology"/>
<evidence type="ECO:0000256" key="7">
    <source>
        <dbReference type="SAM" id="Phobius"/>
    </source>
</evidence>
<dbReference type="Pfam" id="PF04039">
    <property type="entry name" value="MnhB"/>
    <property type="match status" value="1"/>
</dbReference>
<feature type="transmembrane region" description="Helical" evidence="7">
    <location>
        <begin position="197"/>
        <end position="221"/>
    </location>
</feature>
<keyword evidence="10" id="KW-1185">Reference proteome</keyword>
<feature type="transmembrane region" description="Helical" evidence="7">
    <location>
        <begin position="110"/>
        <end position="129"/>
    </location>
</feature>